<dbReference type="Pfam" id="PF00583">
    <property type="entry name" value="Acetyltransf_1"/>
    <property type="match status" value="1"/>
</dbReference>
<comment type="caution">
    <text evidence="2">The sequence shown here is derived from an EMBL/GenBank/DDBJ whole genome shotgun (WGS) entry which is preliminary data.</text>
</comment>
<gene>
    <name evidence="2" type="ORF">KDA82_35500</name>
</gene>
<organism evidence="2 3">
    <name type="scientific">Streptomyces daliensis</name>
    <dbReference type="NCBI Taxonomy" id="299421"/>
    <lineage>
        <taxon>Bacteria</taxon>
        <taxon>Bacillati</taxon>
        <taxon>Actinomycetota</taxon>
        <taxon>Actinomycetes</taxon>
        <taxon>Kitasatosporales</taxon>
        <taxon>Streptomycetaceae</taxon>
        <taxon>Streptomyces</taxon>
    </lineage>
</organism>
<accession>A0A8T4J2I0</accession>
<feature type="domain" description="N-acetyltransferase" evidence="1">
    <location>
        <begin position="125"/>
        <end position="218"/>
    </location>
</feature>
<proteinExistence type="predicted"/>
<evidence type="ECO:0000313" key="3">
    <source>
        <dbReference type="Proteomes" id="UP000675554"/>
    </source>
</evidence>
<dbReference type="GO" id="GO:0016747">
    <property type="term" value="F:acyltransferase activity, transferring groups other than amino-acyl groups"/>
    <property type="evidence" value="ECO:0007669"/>
    <property type="project" value="InterPro"/>
</dbReference>
<reference evidence="2" key="1">
    <citation type="submission" date="2021-04" db="EMBL/GenBank/DDBJ databases">
        <title>Sequencing of actinobacteria type strains.</title>
        <authorList>
            <person name="Nguyen G.-S."/>
            <person name="Wentzel A."/>
        </authorList>
    </citation>
    <scope>NUCLEOTIDE SEQUENCE</scope>
    <source>
        <strain evidence="2">DSM 42095</strain>
    </source>
</reference>
<evidence type="ECO:0000313" key="2">
    <source>
        <dbReference type="EMBL" id="MBR7678195.1"/>
    </source>
</evidence>
<dbReference type="EMBL" id="JAGSMN010001266">
    <property type="protein sequence ID" value="MBR7678195.1"/>
    <property type="molecule type" value="Genomic_DNA"/>
</dbReference>
<dbReference type="SUPFAM" id="SSF55729">
    <property type="entry name" value="Acyl-CoA N-acyltransferases (Nat)"/>
    <property type="match status" value="1"/>
</dbReference>
<dbReference type="InterPro" id="IPR016181">
    <property type="entry name" value="Acyl_CoA_acyltransferase"/>
</dbReference>
<dbReference type="Gene3D" id="3.40.630.30">
    <property type="match status" value="1"/>
</dbReference>
<sequence length="218" mass="23558">MTAPLSPMERNLAEHACYLHRGTPGMTVTEDEDLVVADSGLADDTFSIVARARFTEETAGARIEETVARLKDTGRPFSWWVGPSSSPGDLSARLTDAGLAPSERETAMWMTLDEPMAPEEEEALRVTAVASPEELADYATVLAANWQPPAETVLRFYAETAPRVLAADCPSRLLVGRVDGRPVGTAEVFHHADVAGLYNISVLAPFRRRGFGGAMTRA</sequence>
<evidence type="ECO:0000259" key="1">
    <source>
        <dbReference type="PROSITE" id="PS51186"/>
    </source>
</evidence>
<dbReference type="Proteomes" id="UP000675554">
    <property type="component" value="Unassembled WGS sequence"/>
</dbReference>
<feature type="non-terminal residue" evidence="2">
    <location>
        <position position="218"/>
    </location>
</feature>
<name>A0A8T4J2I0_9ACTN</name>
<dbReference type="AlphaFoldDB" id="A0A8T4J2I0"/>
<dbReference type="InterPro" id="IPR000182">
    <property type="entry name" value="GNAT_dom"/>
</dbReference>
<protein>
    <submittedName>
        <fullName evidence="2">GNAT family N-acetyltransferase</fullName>
    </submittedName>
</protein>
<keyword evidence="3" id="KW-1185">Reference proteome</keyword>
<dbReference type="PROSITE" id="PS51186">
    <property type="entry name" value="GNAT"/>
    <property type="match status" value="1"/>
</dbReference>
<dbReference type="CDD" id="cd04301">
    <property type="entry name" value="NAT_SF"/>
    <property type="match status" value="1"/>
</dbReference>